<evidence type="ECO:0000256" key="4">
    <source>
        <dbReference type="ARBA" id="ARBA00022759"/>
    </source>
</evidence>
<keyword evidence="7" id="KW-0346">Stress response</keyword>
<keyword evidence="6" id="KW-0694">RNA-binding</keyword>
<accession>A0AAE4FSC5</accession>
<dbReference type="GO" id="GO:0003729">
    <property type="term" value="F:mRNA binding"/>
    <property type="evidence" value="ECO:0007669"/>
    <property type="project" value="InterPro"/>
</dbReference>
<evidence type="ECO:0000256" key="3">
    <source>
        <dbReference type="ARBA" id="ARBA00022722"/>
    </source>
</evidence>
<evidence type="ECO:0000256" key="1">
    <source>
        <dbReference type="ARBA" id="ARBA00006620"/>
    </source>
</evidence>
<dbReference type="InterPro" id="IPR038570">
    <property type="entry name" value="HicA_sf"/>
</dbReference>
<evidence type="ECO:0000313" key="9">
    <source>
        <dbReference type="Proteomes" id="UP001268256"/>
    </source>
</evidence>
<evidence type="ECO:0000313" key="8">
    <source>
        <dbReference type="EMBL" id="MDS3860888.1"/>
    </source>
</evidence>
<protein>
    <submittedName>
        <fullName evidence="8">Type II toxin-antitoxin system HicA family toxin</fullName>
    </submittedName>
</protein>
<dbReference type="Proteomes" id="UP001268256">
    <property type="component" value="Unassembled WGS sequence"/>
</dbReference>
<keyword evidence="4" id="KW-0255">Endonuclease</keyword>
<dbReference type="GO" id="GO:0016787">
    <property type="term" value="F:hydrolase activity"/>
    <property type="evidence" value="ECO:0007669"/>
    <property type="project" value="UniProtKB-KW"/>
</dbReference>
<dbReference type="AlphaFoldDB" id="A0AAE4FSC5"/>
<keyword evidence="9" id="KW-1185">Reference proteome</keyword>
<organism evidence="8 9">
    <name type="scientific">Pseudocalidococcus azoricus BACA0444</name>
    <dbReference type="NCBI Taxonomy" id="2918990"/>
    <lineage>
        <taxon>Bacteria</taxon>
        <taxon>Bacillati</taxon>
        <taxon>Cyanobacteriota</taxon>
        <taxon>Cyanophyceae</taxon>
        <taxon>Acaryochloridales</taxon>
        <taxon>Thermosynechococcaceae</taxon>
        <taxon>Pseudocalidococcus</taxon>
        <taxon>Pseudocalidococcus azoricus</taxon>
    </lineage>
</organism>
<reference evidence="9" key="1">
    <citation type="submission" date="2023-07" db="EMBL/GenBank/DDBJ databases">
        <authorList>
            <person name="Luz R."/>
            <person name="Cordeiro R."/>
            <person name="Fonseca A."/>
            <person name="Goncalves V."/>
        </authorList>
    </citation>
    <scope>NUCLEOTIDE SEQUENCE [LARGE SCALE GENOMIC DNA]</scope>
    <source>
        <strain evidence="9">BACA0444</strain>
    </source>
</reference>
<evidence type="ECO:0000256" key="5">
    <source>
        <dbReference type="ARBA" id="ARBA00022801"/>
    </source>
</evidence>
<dbReference type="GO" id="GO:0004519">
    <property type="term" value="F:endonuclease activity"/>
    <property type="evidence" value="ECO:0007669"/>
    <property type="project" value="UniProtKB-KW"/>
</dbReference>
<gene>
    <name evidence="8" type="ORF">RIF25_08680</name>
</gene>
<evidence type="ECO:0000256" key="2">
    <source>
        <dbReference type="ARBA" id="ARBA00022649"/>
    </source>
</evidence>
<name>A0AAE4FSC5_9CYAN</name>
<comment type="caution">
    <text evidence="8">The sequence shown here is derived from an EMBL/GenBank/DDBJ whole genome shotgun (WGS) entry which is preliminary data.</text>
</comment>
<proteinExistence type="inferred from homology"/>
<dbReference type="EMBL" id="JAVMIP010000007">
    <property type="protein sequence ID" value="MDS3860888.1"/>
    <property type="molecule type" value="Genomic_DNA"/>
</dbReference>
<keyword evidence="2" id="KW-1277">Toxin-antitoxin system</keyword>
<sequence>MHILERFGFEVYSQRGSHIKLRRMNQTHKETLTIPNHRELDTGTCRAIFRQACRYVSETELFPYFYQ</sequence>
<evidence type="ECO:0000256" key="6">
    <source>
        <dbReference type="ARBA" id="ARBA00022884"/>
    </source>
</evidence>
<dbReference type="Pfam" id="PF07927">
    <property type="entry name" value="HicA_toxin"/>
    <property type="match status" value="1"/>
</dbReference>
<dbReference type="Gene3D" id="3.30.920.30">
    <property type="entry name" value="Hypothetical protein"/>
    <property type="match status" value="1"/>
</dbReference>
<keyword evidence="3" id="KW-0540">Nuclease</keyword>
<comment type="similarity">
    <text evidence="1">Belongs to the HicA mRNA interferase family.</text>
</comment>
<dbReference type="SUPFAM" id="SSF54786">
    <property type="entry name" value="YcfA/nrd intein domain"/>
    <property type="match status" value="1"/>
</dbReference>
<evidence type="ECO:0000256" key="7">
    <source>
        <dbReference type="ARBA" id="ARBA00023016"/>
    </source>
</evidence>
<dbReference type="InterPro" id="IPR012933">
    <property type="entry name" value="HicA_mRNA_interferase"/>
</dbReference>
<keyword evidence="5" id="KW-0378">Hydrolase</keyword>
<dbReference type="RefSeq" id="WP_322878147.1">
    <property type="nucleotide sequence ID" value="NZ_JAVMIP010000007.1"/>
</dbReference>